<evidence type="ECO:0000313" key="1">
    <source>
        <dbReference type="EMBL" id="KAI3784161.1"/>
    </source>
</evidence>
<evidence type="ECO:0000313" key="2">
    <source>
        <dbReference type="Proteomes" id="UP001056120"/>
    </source>
</evidence>
<accession>A0ACB9GLU2</accession>
<name>A0ACB9GLU2_9ASTR</name>
<proteinExistence type="predicted"/>
<dbReference type="Proteomes" id="UP001056120">
    <property type="component" value="Linkage Group LG14"/>
</dbReference>
<keyword evidence="2" id="KW-1185">Reference proteome</keyword>
<sequence>MESPSTPASQPNNQNQESAATDTNETNVVENTSARNFGFRELAMATKNFRRETLLGESKVGKVYKGTLKGNGQVVAVKQLDRHGTKANKEFLAEEKDEEEAYMQEAL</sequence>
<dbReference type="EMBL" id="CM042031">
    <property type="protein sequence ID" value="KAI3784161.1"/>
    <property type="molecule type" value="Genomic_DNA"/>
</dbReference>
<reference evidence="1 2" key="2">
    <citation type="journal article" date="2022" name="Mol. Ecol. Resour.">
        <title>The genomes of chicory, endive, great burdock and yacon provide insights into Asteraceae paleo-polyploidization history and plant inulin production.</title>
        <authorList>
            <person name="Fan W."/>
            <person name="Wang S."/>
            <person name="Wang H."/>
            <person name="Wang A."/>
            <person name="Jiang F."/>
            <person name="Liu H."/>
            <person name="Zhao H."/>
            <person name="Xu D."/>
            <person name="Zhang Y."/>
        </authorList>
    </citation>
    <scope>NUCLEOTIDE SEQUENCE [LARGE SCALE GENOMIC DNA]</scope>
    <source>
        <strain evidence="2">cv. Yunnan</strain>
        <tissue evidence="1">Leaves</tissue>
    </source>
</reference>
<protein>
    <submittedName>
        <fullName evidence="1">Uncharacterized protein</fullName>
    </submittedName>
</protein>
<gene>
    <name evidence="1" type="ORF">L1987_43255</name>
</gene>
<reference evidence="2" key="1">
    <citation type="journal article" date="2022" name="Mol. Ecol. Resour.">
        <title>The genomes of chicory, endive, great burdock and yacon provide insights into Asteraceae palaeo-polyploidization history and plant inulin production.</title>
        <authorList>
            <person name="Fan W."/>
            <person name="Wang S."/>
            <person name="Wang H."/>
            <person name="Wang A."/>
            <person name="Jiang F."/>
            <person name="Liu H."/>
            <person name="Zhao H."/>
            <person name="Xu D."/>
            <person name="Zhang Y."/>
        </authorList>
    </citation>
    <scope>NUCLEOTIDE SEQUENCE [LARGE SCALE GENOMIC DNA]</scope>
    <source>
        <strain evidence="2">cv. Yunnan</strain>
    </source>
</reference>
<comment type="caution">
    <text evidence="1">The sequence shown here is derived from an EMBL/GenBank/DDBJ whole genome shotgun (WGS) entry which is preliminary data.</text>
</comment>
<organism evidence="1 2">
    <name type="scientific">Smallanthus sonchifolius</name>
    <dbReference type="NCBI Taxonomy" id="185202"/>
    <lineage>
        <taxon>Eukaryota</taxon>
        <taxon>Viridiplantae</taxon>
        <taxon>Streptophyta</taxon>
        <taxon>Embryophyta</taxon>
        <taxon>Tracheophyta</taxon>
        <taxon>Spermatophyta</taxon>
        <taxon>Magnoliopsida</taxon>
        <taxon>eudicotyledons</taxon>
        <taxon>Gunneridae</taxon>
        <taxon>Pentapetalae</taxon>
        <taxon>asterids</taxon>
        <taxon>campanulids</taxon>
        <taxon>Asterales</taxon>
        <taxon>Asteraceae</taxon>
        <taxon>Asteroideae</taxon>
        <taxon>Heliantheae alliance</taxon>
        <taxon>Millerieae</taxon>
        <taxon>Smallanthus</taxon>
    </lineage>
</organism>